<evidence type="ECO:0000259" key="1">
    <source>
        <dbReference type="Pfam" id="PF05658"/>
    </source>
</evidence>
<dbReference type="PATRIC" id="fig|1134510.3.peg.522"/>
<dbReference type="RefSeq" id="WP_034458331.1">
    <property type="nucleotide sequence ID" value="NZ_CADEAH010000005.1"/>
</dbReference>
<reference evidence="2 3" key="1">
    <citation type="submission" date="2012-04" db="EMBL/GenBank/DDBJ databases">
        <title>The Genome Sequence of Bartonella koehlerae C-29.</title>
        <authorList>
            <consortium name="The Broad Institute Genome Sequencing Platform"/>
            <consortium name="The Broad Institute Genome Sequencing Center for Infectious Disease"/>
            <person name="Feldgarden M."/>
            <person name="Kirby J."/>
            <person name="Kosoy M."/>
            <person name="Birtles R."/>
            <person name="Probert W.S."/>
            <person name="Chiaraviglio L."/>
            <person name="Walker B."/>
            <person name="Young S.K."/>
            <person name="Zeng Q."/>
            <person name="Gargeya S."/>
            <person name="Fitzgerald M."/>
            <person name="Haas B."/>
            <person name="Abouelleil A."/>
            <person name="Alvarado L."/>
            <person name="Arachchi H.M."/>
            <person name="Berlin A.M."/>
            <person name="Chapman S.B."/>
            <person name="Goldberg J."/>
            <person name="Griggs A."/>
            <person name="Gujja S."/>
            <person name="Hansen M."/>
            <person name="Howarth C."/>
            <person name="Imamovic A."/>
            <person name="Larimer J."/>
            <person name="McCowen C."/>
            <person name="Montmayeur A."/>
            <person name="Murphy C."/>
            <person name="Neiman D."/>
            <person name="Pearson M."/>
            <person name="Priest M."/>
            <person name="Roberts A."/>
            <person name="Saif S."/>
            <person name="Shea T."/>
            <person name="Sisk P."/>
            <person name="Sykes S."/>
            <person name="Wortman J."/>
            <person name="Nusbaum C."/>
            <person name="Birren B."/>
        </authorList>
    </citation>
    <scope>NUCLEOTIDE SEQUENCE [LARGE SCALE GENOMIC DNA]</scope>
    <source>
        <strain evidence="2 3">C-29</strain>
    </source>
</reference>
<accession>A0A067W7C5</accession>
<feature type="domain" description="Trimeric autotransporter adhesin YadA-like head" evidence="1">
    <location>
        <begin position="24"/>
        <end position="42"/>
    </location>
</feature>
<sequence length="91" mass="9956">MKFDNNTSSVRAAVVGRSARIEKEYAIALGYQAQSLNMESISIVKMAHTSRLRSIAIGSEYHGEKQKNNYTTAEGDYSIVIGSLLQVGSDK</sequence>
<dbReference type="InterPro" id="IPR011049">
    <property type="entry name" value="Serralysin-like_metalloprot_C"/>
</dbReference>
<dbReference type="EMBL" id="AHPL01000004">
    <property type="protein sequence ID" value="KEC55885.1"/>
    <property type="molecule type" value="Genomic_DNA"/>
</dbReference>
<comment type="caution">
    <text evidence="2">The sequence shown here is derived from an EMBL/GenBank/DDBJ whole genome shotgun (WGS) entry which is preliminary data.</text>
</comment>
<name>A0A067W7C5_9HYPH</name>
<keyword evidence="3" id="KW-1185">Reference proteome</keyword>
<dbReference type="HOGENOM" id="CLU_2421006_0_0_5"/>
<gene>
    <name evidence="2" type="ORF">O9A_00440</name>
</gene>
<feature type="domain" description="Trimeric autotransporter adhesin YadA-like head" evidence="1">
    <location>
        <begin position="71"/>
        <end position="83"/>
    </location>
</feature>
<dbReference type="STRING" id="1134510.O9A_00440"/>
<dbReference type="AlphaFoldDB" id="A0A067W7C5"/>
<dbReference type="GO" id="GO:0019867">
    <property type="term" value="C:outer membrane"/>
    <property type="evidence" value="ECO:0007669"/>
    <property type="project" value="InterPro"/>
</dbReference>
<evidence type="ECO:0000313" key="2">
    <source>
        <dbReference type="EMBL" id="KEC55885.1"/>
    </source>
</evidence>
<dbReference type="Pfam" id="PF05658">
    <property type="entry name" value="YadA_head"/>
    <property type="match status" value="2"/>
</dbReference>
<evidence type="ECO:0000313" key="3">
    <source>
        <dbReference type="Proteomes" id="UP000027015"/>
    </source>
</evidence>
<protein>
    <recommendedName>
        <fullName evidence="1">Trimeric autotransporter adhesin YadA-like head domain-containing protein</fullName>
    </recommendedName>
</protein>
<dbReference type="InterPro" id="IPR008640">
    <property type="entry name" value="Adhesin_Head_dom"/>
</dbReference>
<dbReference type="Gene3D" id="2.150.10.10">
    <property type="entry name" value="Serralysin-like metalloprotease, C-terminal"/>
    <property type="match status" value="1"/>
</dbReference>
<dbReference type="Proteomes" id="UP000027015">
    <property type="component" value="Unassembled WGS sequence"/>
</dbReference>
<organism evidence="2 3">
    <name type="scientific">Bartonella koehlerae C-29</name>
    <dbReference type="NCBI Taxonomy" id="1134510"/>
    <lineage>
        <taxon>Bacteria</taxon>
        <taxon>Pseudomonadati</taxon>
        <taxon>Pseudomonadota</taxon>
        <taxon>Alphaproteobacteria</taxon>
        <taxon>Hyphomicrobiales</taxon>
        <taxon>Bartonellaceae</taxon>
        <taxon>Bartonella</taxon>
    </lineage>
</organism>
<dbReference type="SUPFAM" id="SSF101967">
    <property type="entry name" value="Adhesin YadA, collagen-binding domain"/>
    <property type="match status" value="1"/>
</dbReference>
<proteinExistence type="predicted"/>